<reference evidence="7" key="1">
    <citation type="submission" date="2018-09" db="EMBL/GenBank/DDBJ databases">
        <authorList>
            <person name="Livingstone P.G."/>
            <person name="Whitworth D.E."/>
        </authorList>
    </citation>
    <scope>NUCLEOTIDE SEQUENCE [LARGE SCALE GENOMIC DNA]</scope>
    <source>
        <strain evidence="7">CA040B</strain>
    </source>
</reference>
<evidence type="ECO:0000313" key="6">
    <source>
        <dbReference type="EMBL" id="RKH40728.1"/>
    </source>
</evidence>
<dbReference type="GO" id="GO:0005829">
    <property type="term" value="C:cytosol"/>
    <property type="evidence" value="ECO:0007669"/>
    <property type="project" value="TreeGrafter"/>
</dbReference>
<evidence type="ECO:0000259" key="4">
    <source>
        <dbReference type="Pfam" id="PF07804"/>
    </source>
</evidence>
<organism evidence="6 7">
    <name type="scientific">Corallococcus sicarius</name>
    <dbReference type="NCBI Taxonomy" id="2316726"/>
    <lineage>
        <taxon>Bacteria</taxon>
        <taxon>Pseudomonadati</taxon>
        <taxon>Myxococcota</taxon>
        <taxon>Myxococcia</taxon>
        <taxon>Myxococcales</taxon>
        <taxon>Cystobacterineae</taxon>
        <taxon>Myxococcaceae</taxon>
        <taxon>Corallococcus</taxon>
    </lineage>
</organism>
<protein>
    <submittedName>
        <fullName evidence="6">Type II toxin-antitoxin system HipA family toxin</fullName>
    </submittedName>
</protein>
<keyword evidence="3" id="KW-0418">Kinase</keyword>
<evidence type="ECO:0000256" key="1">
    <source>
        <dbReference type="ARBA" id="ARBA00010164"/>
    </source>
</evidence>
<evidence type="ECO:0000259" key="5">
    <source>
        <dbReference type="Pfam" id="PF13657"/>
    </source>
</evidence>
<sequence length="420" mass="46826">MPTSDASDCYVYLQLPDSLDVVTCGRYVQQDGIGQFVYGRSYLANPRAVELEPFELPLREGTFRTARLGGIFGSLRDASPDAWGRRILERQLGRGDLTEVGFLLNSPEDRAGALSFGTDSKPPAPVHQFNKVLSLRLLMEEASRVEQELPPSPQVDTLVHPGSSMGGARPKNVVEDDDDLWLAKFPSRGDRWNNAAVEHGMLKLAHECGLRAASGKVVKVAGQDVLLVRRFDRERVEQGYLRHRMVSALTVLRADENPRAGPNERGSWSYLLLADELKRWVRDPDKDLRELFARMVFNALISNIDDHPRNHALIAAGSGWNLSPAYDLTPAPQASTERDLAMEVGSTQHRRANRRNLLSGCARFRLSQEEATHVIDTMKARVSSRWRDIVRSCGGTGADLKAIERAFDYEGFEYGADSPE</sequence>
<dbReference type="Proteomes" id="UP000273405">
    <property type="component" value="Unassembled WGS sequence"/>
</dbReference>
<dbReference type="GO" id="GO:0004674">
    <property type="term" value="F:protein serine/threonine kinase activity"/>
    <property type="evidence" value="ECO:0007669"/>
    <property type="project" value="TreeGrafter"/>
</dbReference>
<dbReference type="InterPro" id="IPR017508">
    <property type="entry name" value="HipA_N1"/>
</dbReference>
<proteinExistence type="inferred from homology"/>
<comment type="caution">
    <text evidence="6">The sequence shown here is derived from an EMBL/GenBank/DDBJ whole genome shotgun (WGS) entry which is preliminary data.</text>
</comment>
<accession>A0A3A8N8U7</accession>
<dbReference type="Pfam" id="PF07804">
    <property type="entry name" value="HipA_C"/>
    <property type="match status" value="1"/>
</dbReference>
<evidence type="ECO:0000256" key="2">
    <source>
        <dbReference type="ARBA" id="ARBA00022679"/>
    </source>
</evidence>
<feature type="domain" description="HipA N-terminal subdomain 1" evidence="5">
    <location>
        <begin position="29"/>
        <end position="116"/>
    </location>
</feature>
<dbReference type="InterPro" id="IPR012893">
    <property type="entry name" value="HipA-like_C"/>
</dbReference>
<evidence type="ECO:0000256" key="3">
    <source>
        <dbReference type="ARBA" id="ARBA00022777"/>
    </source>
</evidence>
<dbReference type="AlphaFoldDB" id="A0A3A8N8U7"/>
<dbReference type="PANTHER" id="PTHR37419">
    <property type="entry name" value="SERINE/THREONINE-PROTEIN KINASE TOXIN HIPA"/>
    <property type="match status" value="1"/>
</dbReference>
<dbReference type="InterPro" id="IPR052028">
    <property type="entry name" value="HipA_Ser/Thr_kinase"/>
</dbReference>
<dbReference type="PANTHER" id="PTHR37419:SF8">
    <property type="entry name" value="TOXIN YJJJ"/>
    <property type="match status" value="1"/>
</dbReference>
<gene>
    <name evidence="6" type="ORF">D7X12_20080</name>
</gene>
<feature type="domain" description="HipA-like C-terminal" evidence="4">
    <location>
        <begin position="163"/>
        <end position="386"/>
    </location>
</feature>
<comment type="similarity">
    <text evidence="1">Belongs to the HipA Ser/Thr kinase family.</text>
</comment>
<evidence type="ECO:0000313" key="7">
    <source>
        <dbReference type="Proteomes" id="UP000273405"/>
    </source>
</evidence>
<dbReference type="Pfam" id="PF13657">
    <property type="entry name" value="Couple_hipA"/>
    <property type="match status" value="1"/>
</dbReference>
<keyword evidence="2" id="KW-0808">Transferase</keyword>
<dbReference type="RefSeq" id="WP_120626890.1">
    <property type="nucleotide sequence ID" value="NZ_RAWG01000124.1"/>
</dbReference>
<dbReference type="EMBL" id="RAWG01000124">
    <property type="protein sequence ID" value="RKH40728.1"/>
    <property type="molecule type" value="Genomic_DNA"/>
</dbReference>
<dbReference type="OrthoDB" id="9805913at2"/>
<name>A0A3A8N8U7_9BACT</name>
<keyword evidence="7" id="KW-1185">Reference proteome</keyword>